<evidence type="ECO:0008006" key="3">
    <source>
        <dbReference type="Google" id="ProtNLM"/>
    </source>
</evidence>
<name>A0A382PT42_9ZZZZ</name>
<dbReference type="EMBL" id="UINC01097139">
    <property type="protein sequence ID" value="SVC54601.1"/>
    <property type="molecule type" value="Genomic_DNA"/>
</dbReference>
<dbReference type="AlphaFoldDB" id="A0A382PT42"/>
<dbReference type="EMBL" id="UINC01109591">
    <property type="protein sequence ID" value="SVC76509.1"/>
    <property type="molecule type" value="Genomic_DNA"/>
</dbReference>
<proteinExistence type="predicted"/>
<gene>
    <name evidence="1" type="ORF">METZ01_LOCUS307455</name>
    <name evidence="2" type="ORF">METZ01_LOCUS329363</name>
</gene>
<reference evidence="2" key="1">
    <citation type="submission" date="2018-05" db="EMBL/GenBank/DDBJ databases">
        <authorList>
            <person name="Lanie J.A."/>
            <person name="Ng W.-L."/>
            <person name="Kazmierczak K.M."/>
            <person name="Andrzejewski T.M."/>
            <person name="Davidsen T.M."/>
            <person name="Wayne K.J."/>
            <person name="Tettelin H."/>
            <person name="Glass J.I."/>
            <person name="Rusch D."/>
            <person name="Podicherti R."/>
            <person name="Tsui H.-C.T."/>
            <person name="Winkler M.E."/>
        </authorList>
    </citation>
    <scope>NUCLEOTIDE SEQUENCE</scope>
</reference>
<evidence type="ECO:0000313" key="2">
    <source>
        <dbReference type="EMBL" id="SVC76509.1"/>
    </source>
</evidence>
<feature type="non-terminal residue" evidence="2">
    <location>
        <position position="33"/>
    </location>
</feature>
<organism evidence="2">
    <name type="scientific">marine metagenome</name>
    <dbReference type="NCBI Taxonomy" id="408172"/>
    <lineage>
        <taxon>unclassified sequences</taxon>
        <taxon>metagenomes</taxon>
        <taxon>ecological metagenomes</taxon>
    </lineage>
</organism>
<sequence length="33" mass="4011">MSEFFLELFSEEIPANLQKNARENLLQNFKDFF</sequence>
<accession>A0A382PT42</accession>
<protein>
    <recommendedName>
        <fullName evidence="3">Glycine--tRNA ligase</fullName>
    </recommendedName>
</protein>
<evidence type="ECO:0000313" key="1">
    <source>
        <dbReference type="EMBL" id="SVC54601.1"/>
    </source>
</evidence>